<name>A0A9D5JZE9_9BACT</name>
<gene>
    <name evidence="1" type="ORF">GF339_20250</name>
</gene>
<evidence type="ECO:0000313" key="1">
    <source>
        <dbReference type="EMBL" id="MBD3326928.1"/>
    </source>
</evidence>
<comment type="caution">
    <text evidence="1">The sequence shown here is derived from an EMBL/GenBank/DDBJ whole genome shotgun (WGS) entry which is preliminary data.</text>
</comment>
<sequence length="89" mass="9822">MFVGHVARVLEHAGIATVITAVRAFQRRLEKMIPPRLVLTPHVMGRPVGAPGDQTSQRNVLLTALHLLRNAEQAGAITHASTPYRPQRR</sequence>
<dbReference type="AlphaFoldDB" id="A0A9D5JZE9"/>
<protein>
    <submittedName>
        <fullName evidence="1">Uncharacterized protein</fullName>
    </submittedName>
</protein>
<proteinExistence type="predicted"/>
<dbReference type="EMBL" id="WJJP01000662">
    <property type="protein sequence ID" value="MBD3326928.1"/>
    <property type="molecule type" value="Genomic_DNA"/>
</dbReference>
<reference evidence="1" key="1">
    <citation type="submission" date="2019-11" db="EMBL/GenBank/DDBJ databases">
        <title>Microbial mats filling the niche in hypersaline microbial mats.</title>
        <authorList>
            <person name="Wong H.L."/>
            <person name="Macleod F.I."/>
            <person name="White R.A. III"/>
            <person name="Burns B.P."/>
        </authorList>
    </citation>
    <scope>NUCLEOTIDE SEQUENCE</scope>
    <source>
        <strain evidence="1">Rbin_158</strain>
    </source>
</reference>
<accession>A0A9D5JZE9</accession>
<dbReference type="Proteomes" id="UP000649604">
    <property type="component" value="Unassembled WGS sequence"/>
</dbReference>
<organism evidence="1 2">
    <name type="scientific">candidate division KSB3 bacterium</name>
    <dbReference type="NCBI Taxonomy" id="2044937"/>
    <lineage>
        <taxon>Bacteria</taxon>
        <taxon>candidate division KSB3</taxon>
    </lineage>
</organism>
<evidence type="ECO:0000313" key="2">
    <source>
        <dbReference type="Proteomes" id="UP000649604"/>
    </source>
</evidence>